<dbReference type="HOGENOM" id="CLU_1489018_0_0_1"/>
<dbReference type="EMBL" id="KB707667">
    <property type="protein sequence ID" value="EMR61282.1"/>
    <property type="molecule type" value="Genomic_DNA"/>
</dbReference>
<evidence type="ECO:0000313" key="1">
    <source>
        <dbReference type="EMBL" id="EMR61282.1"/>
    </source>
</evidence>
<dbReference type="OMA" id="FHKHEES"/>
<dbReference type="AlphaFoldDB" id="M7SAU0"/>
<proteinExistence type="predicted"/>
<accession>M7SAU0</accession>
<dbReference type="Proteomes" id="UP000012174">
    <property type="component" value="Unassembled WGS sequence"/>
</dbReference>
<protein>
    <submittedName>
        <fullName evidence="1">Uncharacterized protein</fullName>
    </submittedName>
</protein>
<keyword evidence="2" id="KW-1185">Reference proteome</keyword>
<organism evidence="1 2">
    <name type="scientific">Eutypa lata (strain UCR-EL1)</name>
    <name type="common">Grapevine dieback disease fungus</name>
    <name type="synonym">Eutypa armeniacae</name>
    <dbReference type="NCBI Taxonomy" id="1287681"/>
    <lineage>
        <taxon>Eukaryota</taxon>
        <taxon>Fungi</taxon>
        <taxon>Dikarya</taxon>
        <taxon>Ascomycota</taxon>
        <taxon>Pezizomycotina</taxon>
        <taxon>Sordariomycetes</taxon>
        <taxon>Xylariomycetidae</taxon>
        <taxon>Xylariales</taxon>
        <taxon>Diatrypaceae</taxon>
        <taxon>Eutypa</taxon>
    </lineage>
</organism>
<name>M7SAU0_EUTLA</name>
<sequence>MSSHASLYISFHCTIRITDEHDIEEDVKDEESDLTLKEFRAYIQAKHQLEGALTFFHKGKNLTNLMAKLSDVLRPGDALVISTDKSVAVASGGVGMGAHAQSGNGGLATAKGGYGTGGNYQGGVFRGGRGLGGDGLGTTGSAGCGYGGTAATVLAGPVRAGRGAGGNFIRREGPSAVRQTR</sequence>
<dbReference type="KEGG" id="ela:UCREL1_11793"/>
<reference evidence="2" key="1">
    <citation type="journal article" date="2013" name="Genome Announc.">
        <title>Draft genome sequence of the grapevine dieback fungus Eutypa lata UCR-EL1.</title>
        <authorList>
            <person name="Blanco-Ulate B."/>
            <person name="Rolshausen P.E."/>
            <person name="Cantu D."/>
        </authorList>
    </citation>
    <scope>NUCLEOTIDE SEQUENCE [LARGE SCALE GENOMIC DNA]</scope>
    <source>
        <strain evidence="2">UCR-EL1</strain>
    </source>
</reference>
<dbReference type="OrthoDB" id="4776376at2759"/>
<gene>
    <name evidence="1" type="ORF">UCREL1_11793</name>
</gene>
<evidence type="ECO:0000313" key="2">
    <source>
        <dbReference type="Proteomes" id="UP000012174"/>
    </source>
</evidence>